<keyword evidence="4" id="KW-0560">Oxidoreductase</keyword>
<dbReference type="AlphaFoldDB" id="A0A2A9F1J9"/>
<dbReference type="InterPro" id="IPR013149">
    <property type="entry name" value="ADH-like_C"/>
</dbReference>
<keyword evidence="2 5" id="KW-0479">Metal-binding</keyword>
<evidence type="ECO:0000256" key="4">
    <source>
        <dbReference type="ARBA" id="ARBA00023002"/>
    </source>
</evidence>
<dbReference type="PROSITE" id="PS00059">
    <property type="entry name" value="ADH_ZINC"/>
    <property type="match status" value="1"/>
</dbReference>
<dbReference type="InterPro" id="IPR013154">
    <property type="entry name" value="ADH-like_N"/>
</dbReference>
<feature type="domain" description="Alcohol dehydrogenase-like N-terminal" evidence="7">
    <location>
        <begin position="37"/>
        <end position="145"/>
    </location>
</feature>
<protein>
    <submittedName>
        <fullName evidence="8">Threonine dehydrogenase-like Zn-dependent dehydrogenase</fullName>
    </submittedName>
</protein>
<dbReference type="InterPro" id="IPR002328">
    <property type="entry name" value="ADH_Zn_CS"/>
</dbReference>
<organism evidence="8 9">
    <name type="scientific">Isoptericola jiangsuensis</name>
    <dbReference type="NCBI Taxonomy" id="548579"/>
    <lineage>
        <taxon>Bacteria</taxon>
        <taxon>Bacillati</taxon>
        <taxon>Actinomycetota</taxon>
        <taxon>Actinomycetes</taxon>
        <taxon>Micrococcales</taxon>
        <taxon>Promicromonosporaceae</taxon>
        <taxon>Isoptericola</taxon>
    </lineage>
</organism>
<evidence type="ECO:0000313" key="9">
    <source>
        <dbReference type="Proteomes" id="UP000224130"/>
    </source>
</evidence>
<evidence type="ECO:0000256" key="2">
    <source>
        <dbReference type="ARBA" id="ARBA00022723"/>
    </source>
</evidence>
<gene>
    <name evidence="8" type="ORF">ATJ88_3136</name>
</gene>
<keyword evidence="9" id="KW-1185">Reference proteome</keyword>
<sequence length="365" mass="37897">MQHRRAWTYRGPMLATVIHAAHDIRVETRPDPVLRTPHDAVLRVLAACVCGSDLWPYRGVAPTKAPHPIGHELVGVVEELGAEVTSASVGDVVIVPFSLSCGRCQSCRAGFPSACDVVTFFGSTDRDGHPVDGAQGERVRIPLAQHSLFPVGRTEAEVEAAGLLPHLLTLSDVMSTGHHAAVSAGVGPGDTVVVVGDGAVGLCGVVAARRLGAERVVAMSRHADRAALARELGATDVLAERGEEGVDALRELLGGDLADAALECVGTEESMAQALGSVRGGGRVGFVGVPNGGPTLPVRQLFGRNLTVGGGMAPARAHMATLLDDVLSGAIRPGLVFDAEMPLAEAAEAYAAMDERRATKVLLRP</sequence>
<dbReference type="InterPro" id="IPR011032">
    <property type="entry name" value="GroES-like_sf"/>
</dbReference>
<evidence type="ECO:0000313" key="8">
    <source>
        <dbReference type="EMBL" id="PFG44412.1"/>
    </source>
</evidence>
<proteinExistence type="inferred from homology"/>
<dbReference type="Proteomes" id="UP000224130">
    <property type="component" value="Unassembled WGS sequence"/>
</dbReference>
<dbReference type="PANTHER" id="PTHR42813">
    <property type="entry name" value="ZINC-TYPE ALCOHOL DEHYDROGENASE-LIKE"/>
    <property type="match status" value="1"/>
</dbReference>
<accession>A0A2A9F1J9</accession>
<dbReference type="SUPFAM" id="SSF50129">
    <property type="entry name" value="GroES-like"/>
    <property type="match status" value="1"/>
</dbReference>
<comment type="cofactor">
    <cofactor evidence="1 5">
        <name>Zn(2+)</name>
        <dbReference type="ChEBI" id="CHEBI:29105"/>
    </cofactor>
</comment>
<evidence type="ECO:0000259" key="7">
    <source>
        <dbReference type="Pfam" id="PF08240"/>
    </source>
</evidence>
<dbReference type="EMBL" id="PDJJ01000001">
    <property type="protein sequence ID" value="PFG44412.1"/>
    <property type="molecule type" value="Genomic_DNA"/>
</dbReference>
<name>A0A2A9F1J9_9MICO</name>
<dbReference type="GO" id="GO:0008270">
    <property type="term" value="F:zinc ion binding"/>
    <property type="evidence" value="ECO:0007669"/>
    <property type="project" value="InterPro"/>
</dbReference>
<dbReference type="Pfam" id="PF00107">
    <property type="entry name" value="ADH_zinc_N"/>
    <property type="match status" value="1"/>
</dbReference>
<comment type="caution">
    <text evidence="8">The sequence shown here is derived from an EMBL/GenBank/DDBJ whole genome shotgun (WGS) entry which is preliminary data.</text>
</comment>
<evidence type="ECO:0000256" key="3">
    <source>
        <dbReference type="ARBA" id="ARBA00022833"/>
    </source>
</evidence>
<dbReference type="PANTHER" id="PTHR42813:SF2">
    <property type="entry name" value="DEHYDROGENASE, ZINC-CONTAINING, PUTATIVE (AFU_ORTHOLOGUE AFUA_2G02810)-RELATED"/>
    <property type="match status" value="1"/>
</dbReference>
<evidence type="ECO:0000256" key="5">
    <source>
        <dbReference type="RuleBase" id="RU361277"/>
    </source>
</evidence>
<keyword evidence="3 5" id="KW-0862">Zinc</keyword>
<dbReference type="Gene3D" id="3.40.50.720">
    <property type="entry name" value="NAD(P)-binding Rossmann-like Domain"/>
    <property type="match status" value="1"/>
</dbReference>
<evidence type="ECO:0000259" key="6">
    <source>
        <dbReference type="Pfam" id="PF00107"/>
    </source>
</evidence>
<dbReference type="Gene3D" id="3.90.180.10">
    <property type="entry name" value="Medium-chain alcohol dehydrogenases, catalytic domain"/>
    <property type="match status" value="1"/>
</dbReference>
<dbReference type="GO" id="GO:0016491">
    <property type="term" value="F:oxidoreductase activity"/>
    <property type="evidence" value="ECO:0007669"/>
    <property type="project" value="UniProtKB-KW"/>
</dbReference>
<comment type="similarity">
    <text evidence="5">Belongs to the zinc-containing alcohol dehydrogenase family.</text>
</comment>
<dbReference type="InterPro" id="IPR036291">
    <property type="entry name" value="NAD(P)-bd_dom_sf"/>
</dbReference>
<dbReference type="SUPFAM" id="SSF51735">
    <property type="entry name" value="NAD(P)-binding Rossmann-fold domains"/>
    <property type="match status" value="1"/>
</dbReference>
<reference evidence="8 9" key="1">
    <citation type="submission" date="2017-10" db="EMBL/GenBank/DDBJ databases">
        <title>Sequencing the genomes of 1000 actinobacteria strains.</title>
        <authorList>
            <person name="Klenk H.-P."/>
        </authorList>
    </citation>
    <scope>NUCLEOTIDE SEQUENCE [LARGE SCALE GENOMIC DNA]</scope>
    <source>
        <strain evidence="8 9">DSM 21863</strain>
    </source>
</reference>
<feature type="domain" description="Alcohol dehydrogenase-like C-terminal" evidence="6">
    <location>
        <begin position="199"/>
        <end position="324"/>
    </location>
</feature>
<dbReference type="Pfam" id="PF08240">
    <property type="entry name" value="ADH_N"/>
    <property type="match status" value="1"/>
</dbReference>
<evidence type="ECO:0000256" key="1">
    <source>
        <dbReference type="ARBA" id="ARBA00001947"/>
    </source>
</evidence>